<keyword evidence="1" id="KW-1133">Transmembrane helix</keyword>
<name>A0A4R3RI10_9HYPH</name>
<evidence type="ECO:0000313" key="3">
    <source>
        <dbReference type="Proteomes" id="UP000295507"/>
    </source>
</evidence>
<protein>
    <submittedName>
        <fullName evidence="2">Uncharacterized protein</fullName>
    </submittedName>
</protein>
<proteinExistence type="predicted"/>
<gene>
    <name evidence="2" type="ORF">EV129_117139</name>
</gene>
<dbReference type="RefSeq" id="WP_132553306.1">
    <property type="nucleotide sequence ID" value="NZ_SMBK01000017.1"/>
</dbReference>
<evidence type="ECO:0000256" key="1">
    <source>
        <dbReference type="SAM" id="Phobius"/>
    </source>
</evidence>
<dbReference type="EMBL" id="SMBK01000017">
    <property type="protein sequence ID" value="TCU33142.1"/>
    <property type="molecule type" value="Genomic_DNA"/>
</dbReference>
<evidence type="ECO:0000313" key="2">
    <source>
        <dbReference type="EMBL" id="TCU33142.1"/>
    </source>
</evidence>
<dbReference type="Proteomes" id="UP000295507">
    <property type="component" value="Unassembled WGS sequence"/>
</dbReference>
<reference evidence="2 3" key="1">
    <citation type="submission" date="2019-03" db="EMBL/GenBank/DDBJ databases">
        <title>Genomic Encyclopedia of Type Strains, Phase IV (KMG-V): Genome sequencing to study the core and pangenomes of soil and plant-associated prokaryotes.</title>
        <authorList>
            <person name="Whitman W."/>
        </authorList>
    </citation>
    <scope>NUCLEOTIDE SEQUENCE [LARGE SCALE GENOMIC DNA]</scope>
    <source>
        <strain evidence="2 3">IE4868</strain>
    </source>
</reference>
<feature type="transmembrane region" description="Helical" evidence="1">
    <location>
        <begin position="12"/>
        <end position="36"/>
    </location>
</feature>
<dbReference type="AlphaFoldDB" id="A0A4R3RI10"/>
<comment type="caution">
    <text evidence="2">The sequence shown here is derived from an EMBL/GenBank/DDBJ whole genome shotgun (WGS) entry which is preliminary data.</text>
</comment>
<organism evidence="2 3">
    <name type="scientific">Rhizobium azibense</name>
    <dbReference type="NCBI Taxonomy" id="1136135"/>
    <lineage>
        <taxon>Bacteria</taxon>
        <taxon>Pseudomonadati</taxon>
        <taxon>Pseudomonadota</taxon>
        <taxon>Alphaproteobacteria</taxon>
        <taxon>Hyphomicrobiales</taxon>
        <taxon>Rhizobiaceae</taxon>
        <taxon>Rhizobium/Agrobacterium group</taxon>
        <taxon>Rhizobium</taxon>
    </lineage>
</organism>
<accession>A0A4R3RI10</accession>
<sequence>MKDLVEILKALAWPGTVVIIFFYLRNQATFAAAALIRKIGHADKVKLRLPGVAFEMASQVARTSITPTKKSREGETDAAEFERLAREYTELSIPDKKERAAKRFELADRLGELAVSLNLPRSSLARGNEGEIVALATAAILEPMAHDLRNMRTAAAKGEFKFTAYRLVLTIPALASDARPATIARLEAMLNDIETRSKSREDDDLQELVETTRLALADLQI</sequence>
<keyword evidence="1" id="KW-0472">Membrane</keyword>
<keyword evidence="1" id="KW-0812">Transmembrane</keyword>